<name>A0A7G6YE21_9MICO</name>
<sequence>MGPDADATARTLGIGEGTMKLLSRTSREVRPWKNACGVSEDILVSPTVDASGHPYWRVALATVDSDVPFSRFEGMERILMPISRDGMELAIDGEFTRVPRYSVLAFPGEAAVAAHNVRVPSQDINVMIDRNAGSATLTRRYVVGSTPIRKAAEKEVAVIVALAPTLRRNGNPLLIGDAILLDERDGGYLTGFGNTALVRITLKDGPFSLGTCREM</sequence>
<dbReference type="Pfam" id="PF05962">
    <property type="entry name" value="HutD"/>
    <property type="match status" value="1"/>
</dbReference>
<dbReference type="Proteomes" id="UP000515511">
    <property type="component" value="Chromosome"/>
</dbReference>
<protein>
    <submittedName>
        <fullName evidence="1">HutD family protein</fullName>
    </submittedName>
</protein>
<evidence type="ECO:0000313" key="1">
    <source>
        <dbReference type="EMBL" id="QNE36736.1"/>
    </source>
</evidence>
<dbReference type="Gene3D" id="2.60.120.10">
    <property type="entry name" value="Jelly Rolls"/>
    <property type="match status" value="1"/>
</dbReference>
<dbReference type="RefSeq" id="WP_185276176.1">
    <property type="nucleotide sequence ID" value="NZ_CP043641.1"/>
</dbReference>
<dbReference type="PANTHER" id="PTHR37943">
    <property type="entry name" value="PROTEIN VES"/>
    <property type="match status" value="1"/>
</dbReference>
<gene>
    <name evidence="1" type="ORF">F1C12_17520</name>
</gene>
<dbReference type="SUPFAM" id="SSF51182">
    <property type="entry name" value="RmlC-like cupins"/>
    <property type="match status" value="1"/>
</dbReference>
<proteinExistence type="predicted"/>
<organism evidence="1 2">
    <name type="scientific">Leifsonia shinshuensis</name>
    <dbReference type="NCBI Taxonomy" id="150026"/>
    <lineage>
        <taxon>Bacteria</taxon>
        <taxon>Bacillati</taxon>
        <taxon>Actinomycetota</taxon>
        <taxon>Actinomycetes</taxon>
        <taxon>Micrococcales</taxon>
        <taxon>Microbacteriaceae</taxon>
        <taxon>Leifsonia</taxon>
    </lineage>
</organism>
<accession>A0A7G6YE21</accession>
<dbReference type="InterPro" id="IPR014710">
    <property type="entry name" value="RmlC-like_jellyroll"/>
</dbReference>
<dbReference type="InterPro" id="IPR010282">
    <property type="entry name" value="Uncharacterised_HutD/Ves"/>
</dbReference>
<dbReference type="PANTHER" id="PTHR37943:SF1">
    <property type="entry name" value="PROTEIN VES"/>
    <property type="match status" value="1"/>
</dbReference>
<dbReference type="AlphaFoldDB" id="A0A7G6YE21"/>
<evidence type="ECO:0000313" key="2">
    <source>
        <dbReference type="Proteomes" id="UP000515511"/>
    </source>
</evidence>
<dbReference type="KEGG" id="lse:F1C12_17520"/>
<reference evidence="2" key="1">
    <citation type="submission" date="2019-09" db="EMBL/GenBank/DDBJ databases">
        <title>Antimicrobial potential of Antarctic Bacteria.</title>
        <authorList>
            <person name="Benaud N."/>
            <person name="Edwards R.J."/>
            <person name="Ferrari B.C."/>
        </authorList>
    </citation>
    <scope>NUCLEOTIDE SEQUENCE [LARGE SCALE GENOMIC DNA]</scope>
    <source>
        <strain evidence="2">INR9</strain>
    </source>
</reference>
<dbReference type="EMBL" id="CP043641">
    <property type="protein sequence ID" value="QNE36736.1"/>
    <property type="molecule type" value="Genomic_DNA"/>
</dbReference>
<dbReference type="InterPro" id="IPR011051">
    <property type="entry name" value="RmlC_Cupin_sf"/>
</dbReference>